<feature type="compositionally biased region" description="Polar residues" evidence="1">
    <location>
        <begin position="185"/>
        <end position="196"/>
    </location>
</feature>
<reference evidence="3" key="1">
    <citation type="submission" date="2022-01" db="EMBL/GenBank/DDBJ databases">
        <authorList>
            <person name="King R."/>
        </authorList>
    </citation>
    <scope>NUCLEOTIDE SEQUENCE</scope>
</reference>
<gene>
    <name evidence="3" type="ORF">CHIRRI_LOCUS576</name>
</gene>
<accession>A0A9N9RGN5</accession>
<keyword evidence="4" id="KW-1185">Reference proteome</keyword>
<sequence>MRLNELFQVIIGIFLFAPMECGRTDHVHLKIHVPDIIHKHKHVKTKYVHVFHPKVVHSEIPEHSISYLHARNDPNIGLINGGYPQPLLKTAKNRQNEFKISEEDFVKWRQEQQRKAIEKRRRLQQQYQPDDDDDEQNVNTQEYDEQVEDEEQESNYEEDLYKKHKANKAAALSSKKEKKKHRNHNYNQDYDSSNSDKIYANFPTRKSSKRPIRPSQRNPHDESNKFQVYGTSNADAESTNVHQQFLNVDPTSLNPAYYSTLPKNTELNKQDDIYSGLMSKKFNKNIADKSKLLADINYSRKQQTKNLLQKRKGQ</sequence>
<evidence type="ECO:0000313" key="4">
    <source>
        <dbReference type="Proteomes" id="UP001153620"/>
    </source>
</evidence>
<reference evidence="3" key="2">
    <citation type="submission" date="2022-10" db="EMBL/GenBank/DDBJ databases">
        <authorList>
            <consortium name="ENA_rothamsted_submissions"/>
            <consortium name="culmorum"/>
            <person name="King R."/>
        </authorList>
    </citation>
    <scope>NUCLEOTIDE SEQUENCE</scope>
</reference>
<feature type="compositionally biased region" description="Acidic residues" evidence="1">
    <location>
        <begin position="129"/>
        <end position="158"/>
    </location>
</feature>
<name>A0A9N9RGN5_9DIPT</name>
<dbReference type="AlphaFoldDB" id="A0A9N9RGN5"/>
<proteinExistence type="predicted"/>
<feature type="signal peptide" evidence="2">
    <location>
        <begin position="1"/>
        <end position="21"/>
    </location>
</feature>
<dbReference type="EMBL" id="OU895877">
    <property type="protein sequence ID" value="CAG9797578.1"/>
    <property type="molecule type" value="Genomic_DNA"/>
</dbReference>
<dbReference type="Proteomes" id="UP001153620">
    <property type="component" value="Chromosome 1"/>
</dbReference>
<feature type="chain" id="PRO_5040216118" evidence="2">
    <location>
        <begin position="22"/>
        <end position="314"/>
    </location>
</feature>
<dbReference type="OrthoDB" id="7791056at2759"/>
<feature type="region of interest" description="Disordered" evidence="1">
    <location>
        <begin position="119"/>
        <end position="225"/>
    </location>
</feature>
<protein>
    <submittedName>
        <fullName evidence="3">Uncharacterized protein</fullName>
    </submittedName>
</protein>
<evidence type="ECO:0000313" key="3">
    <source>
        <dbReference type="EMBL" id="CAG9797578.1"/>
    </source>
</evidence>
<evidence type="ECO:0000256" key="2">
    <source>
        <dbReference type="SAM" id="SignalP"/>
    </source>
</evidence>
<keyword evidence="2" id="KW-0732">Signal</keyword>
<organism evidence="3 4">
    <name type="scientific">Chironomus riparius</name>
    <dbReference type="NCBI Taxonomy" id="315576"/>
    <lineage>
        <taxon>Eukaryota</taxon>
        <taxon>Metazoa</taxon>
        <taxon>Ecdysozoa</taxon>
        <taxon>Arthropoda</taxon>
        <taxon>Hexapoda</taxon>
        <taxon>Insecta</taxon>
        <taxon>Pterygota</taxon>
        <taxon>Neoptera</taxon>
        <taxon>Endopterygota</taxon>
        <taxon>Diptera</taxon>
        <taxon>Nematocera</taxon>
        <taxon>Chironomoidea</taxon>
        <taxon>Chironomidae</taxon>
        <taxon>Chironominae</taxon>
        <taxon>Chironomus</taxon>
    </lineage>
</organism>
<evidence type="ECO:0000256" key="1">
    <source>
        <dbReference type="SAM" id="MobiDB-lite"/>
    </source>
</evidence>